<name>E7FYA1_ERYRH</name>
<dbReference type="Proteomes" id="UP000003028">
    <property type="component" value="Unassembled WGS sequence"/>
</dbReference>
<keyword evidence="5" id="KW-1185">Reference proteome</keyword>
<dbReference type="GO" id="GO:0008173">
    <property type="term" value="F:RNA methyltransferase activity"/>
    <property type="evidence" value="ECO:0007669"/>
    <property type="project" value="InterPro"/>
</dbReference>
<dbReference type="EMBL" id="ACLK02000003">
    <property type="protein sequence ID" value="EFY08475.1"/>
    <property type="molecule type" value="Genomic_DNA"/>
</dbReference>
<sequence>MKIRTHQGEIMIVSGKISVKAILKERKRDIEFVAILDKHNDKESRYVERIAEGLKIKRMSREEMDALATNKTHGGYLVSCGKRISDPLNYLPKQTLSLMCIEGVTDPFNLGEICRTVASLGFDGIITPSYDFYEHEAKLIRASAGASESLWWMQSDDLSSDLKAIKAKKVVMAAAHRGDESESLLTYKLPDRVCICLGGALRGLSKSVLDISDVNVRIDYDARVSLSSVGACSVFAYERYRQLEEKK</sequence>
<keyword evidence="1 4" id="KW-0489">Methyltransferase</keyword>
<dbReference type="CDD" id="cd18103">
    <property type="entry name" value="SpoU-like_RlmB"/>
    <property type="match status" value="1"/>
</dbReference>
<evidence type="ECO:0000313" key="5">
    <source>
        <dbReference type="Proteomes" id="UP000003028"/>
    </source>
</evidence>
<feature type="domain" description="tRNA/rRNA methyltransferase SpoU type" evidence="3">
    <location>
        <begin position="100"/>
        <end position="224"/>
    </location>
</feature>
<dbReference type="GO" id="GO:0006396">
    <property type="term" value="P:RNA processing"/>
    <property type="evidence" value="ECO:0007669"/>
    <property type="project" value="InterPro"/>
</dbReference>
<dbReference type="GO" id="GO:0032259">
    <property type="term" value="P:methylation"/>
    <property type="evidence" value="ECO:0007669"/>
    <property type="project" value="UniProtKB-KW"/>
</dbReference>
<dbReference type="SUPFAM" id="SSF75217">
    <property type="entry name" value="alpha/beta knot"/>
    <property type="match status" value="1"/>
</dbReference>
<dbReference type="Gene3D" id="3.40.1280.10">
    <property type="match status" value="1"/>
</dbReference>
<accession>E7FYA1</accession>
<dbReference type="AlphaFoldDB" id="E7FYA1"/>
<proteinExistence type="predicted"/>
<dbReference type="InterPro" id="IPR029064">
    <property type="entry name" value="Ribosomal_eL30-like_sf"/>
</dbReference>
<dbReference type="PANTHER" id="PTHR46429">
    <property type="entry name" value="23S RRNA (GUANOSINE-2'-O-)-METHYLTRANSFERASE RLMB"/>
    <property type="match status" value="1"/>
</dbReference>
<evidence type="ECO:0000313" key="4">
    <source>
        <dbReference type="EMBL" id="EFY08475.1"/>
    </source>
</evidence>
<gene>
    <name evidence="4" type="ORF">HMPREF0357_11628</name>
</gene>
<dbReference type="PANTHER" id="PTHR46429:SF2">
    <property type="entry name" value="TRNA_RRNA METHYLTRANSFERASE"/>
    <property type="match status" value="1"/>
</dbReference>
<reference evidence="4" key="1">
    <citation type="submission" date="2011-01" db="EMBL/GenBank/DDBJ databases">
        <authorList>
            <person name="Muzny D."/>
            <person name="Qin X."/>
            <person name="Buhay C."/>
            <person name="Dugan-Rocha S."/>
            <person name="Ding Y."/>
            <person name="Chen G."/>
            <person name="Hawes A."/>
            <person name="Holder M."/>
            <person name="Jhangiani S."/>
            <person name="Johnson A."/>
            <person name="Khan Z."/>
            <person name="Li Z."/>
            <person name="Liu W."/>
            <person name="Liu X."/>
            <person name="Perez L."/>
            <person name="Shen H."/>
            <person name="Wang Q."/>
            <person name="Watt J."/>
            <person name="Xi L."/>
            <person name="Xin Y."/>
            <person name="Zhou J."/>
            <person name="Deng J."/>
            <person name="Jiang H."/>
            <person name="Liu Y."/>
            <person name="Qu J."/>
            <person name="Song X.-Z."/>
            <person name="Zhang L."/>
            <person name="Villasana D."/>
            <person name="Johnson A."/>
            <person name="Liu J."/>
            <person name="Liyanage D."/>
            <person name="Lorensuhewa L."/>
            <person name="Robinson T."/>
            <person name="Song A."/>
            <person name="Song B.-B."/>
            <person name="Dinh H."/>
            <person name="Thornton R."/>
            <person name="Coyle M."/>
            <person name="Francisco L."/>
            <person name="Jackson L."/>
            <person name="Javaid M."/>
            <person name="Korchina V."/>
            <person name="Kovar C."/>
            <person name="Mata R."/>
            <person name="Mathew T."/>
            <person name="Ngo R."/>
            <person name="Nguyen L."/>
            <person name="Nguyen N."/>
            <person name="Okwuonu G."/>
            <person name="Ongeri F."/>
            <person name="Pham C."/>
            <person name="Simmons D."/>
            <person name="Wilczek-Boney K."/>
            <person name="Hale W."/>
            <person name="Jakkamsetti A."/>
            <person name="Pham P."/>
            <person name="Ruth R."/>
            <person name="San Lucas F."/>
            <person name="Warren J."/>
            <person name="Zhang J."/>
            <person name="Zhao Z."/>
            <person name="Zhou C."/>
            <person name="Zhu D."/>
            <person name="Lee S."/>
            <person name="Bess C."/>
            <person name="Blankenburg K."/>
            <person name="Forbes L."/>
            <person name="Fu Q."/>
            <person name="Gubbala S."/>
            <person name="Hirani K."/>
            <person name="Jayaseelan J.C."/>
            <person name="Lara F."/>
            <person name="Munidasa M."/>
            <person name="Palculict T."/>
            <person name="Patil S."/>
            <person name="Pu L.-L."/>
            <person name="Saada N."/>
            <person name="Tang L."/>
            <person name="Weissenberger G."/>
            <person name="Zhu Y."/>
            <person name="Hemphill L."/>
            <person name="Shang Y."/>
            <person name="Youmans B."/>
            <person name="Ayvaz T."/>
            <person name="Ross M."/>
            <person name="Santibanez J."/>
            <person name="Aqrawi P."/>
            <person name="Gross S."/>
            <person name="Joshi V."/>
            <person name="Fowler G."/>
            <person name="Nazareth L."/>
            <person name="Reid J."/>
            <person name="Worley K."/>
            <person name="Petrosino J."/>
            <person name="Highlander S."/>
            <person name="Gibbs R."/>
        </authorList>
    </citation>
    <scope>NUCLEOTIDE SEQUENCE [LARGE SCALE GENOMIC DNA]</scope>
    <source>
        <strain evidence="4">ATCC 19414</strain>
    </source>
</reference>
<evidence type="ECO:0000256" key="1">
    <source>
        <dbReference type="ARBA" id="ARBA00022603"/>
    </source>
</evidence>
<dbReference type="InterPro" id="IPR029026">
    <property type="entry name" value="tRNA_m1G_MTases_N"/>
</dbReference>
<dbReference type="Gene3D" id="3.30.1330.30">
    <property type="match status" value="1"/>
</dbReference>
<dbReference type="InterPro" id="IPR004441">
    <property type="entry name" value="rRNA_MeTrfase_TrmH"/>
</dbReference>
<evidence type="ECO:0000256" key="2">
    <source>
        <dbReference type="ARBA" id="ARBA00022679"/>
    </source>
</evidence>
<evidence type="ECO:0000259" key="3">
    <source>
        <dbReference type="Pfam" id="PF00588"/>
    </source>
</evidence>
<dbReference type="InterPro" id="IPR001537">
    <property type="entry name" value="SpoU_MeTrfase"/>
</dbReference>
<dbReference type="STRING" id="1648.A2I91_09095"/>
<dbReference type="InterPro" id="IPR029028">
    <property type="entry name" value="Alpha/beta_knot_MTases"/>
</dbReference>
<comment type="caution">
    <text evidence="4">The sequence shown here is derived from an EMBL/GenBank/DDBJ whole genome shotgun (WGS) entry which is preliminary data.</text>
</comment>
<dbReference type="GO" id="GO:0005829">
    <property type="term" value="C:cytosol"/>
    <property type="evidence" value="ECO:0007669"/>
    <property type="project" value="TreeGrafter"/>
</dbReference>
<protein>
    <submittedName>
        <fullName evidence="4">RNA methyltransferase, TrmH family</fullName>
    </submittedName>
</protein>
<organism evidence="4 5">
    <name type="scientific">Erysipelothrix rhusiopathiae ATCC 19414</name>
    <dbReference type="NCBI Taxonomy" id="525280"/>
    <lineage>
        <taxon>Bacteria</taxon>
        <taxon>Bacillati</taxon>
        <taxon>Bacillota</taxon>
        <taxon>Erysipelotrichia</taxon>
        <taxon>Erysipelotrichales</taxon>
        <taxon>Erysipelotrichaceae</taxon>
        <taxon>Erysipelothrix</taxon>
    </lineage>
</organism>
<dbReference type="Pfam" id="PF00588">
    <property type="entry name" value="SpoU_methylase"/>
    <property type="match status" value="1"/>
</dbReference>
<dbReference type="GO" id="GO:0003723">
    <property type="term" value="F:RNA binding"/>
    <property type="evidence" value="ECO:0007669"/>
    <property type="project" value="InterPro"/>
</dbReference>
<keyword evidence="2" id="KW-0808">Transferase</keyword>